<dbReference type="RefSeq" id="XP_047760574.1">
    <property type="nucleotide sequence ID" value="XM_047903287.1"/>
</dbReference>
<dbReference type="AlphaFoldDB" id="A0A9Q8LGI8"/>
<dbReference type="GeneID" id="71984017"/>
<organism evidence="2 3">
    <name type="scientific">Passalora fulva</name>
    <name type="common">Tomato leaf mold</name>
    <name type="synonym">Cladosporium fulvum</name>
    <dbReference type="NCBI Taxonomy" id="5499"/>
    <lineage>
        <taxon>Eukaryota</taxon>
        <taxon>Fungi</taxon>
        <taxon>Dikarya</taxon>
        <taxon>Ascomycota</taxon>
        <taxon>Pezizomycotina</taxon>
        <taxon>Dothideomycetes</taxon>
        <taxon>Dothideomycetidae</taxon>
        <taxon>Mycosphaerellales</taxon>
        <taxon>Mycosphaerellaceae</taxon>
        <taxon>Fulvia</taxon>
    </lineage>
</organism>
<reference evidence="2" key="2">
    <citation type="journal article" date="2022" name="Microb. Genom.">
        <title>A chromosome-scale genome assembly of the tomato pathogen Cladosporium fulvum reveals a compartmentalized genome architecture and the presence of a dispensable chromosome.</title>
        <authorList>
            <person name="Zaccaron A.Z."/>
            <person name="Chen L.H."/>
            <person name="Samaras A."/>
            <person name="Stergiopoulos I."/>
        </authorList>
    </citation>
    <scope>NUCLEOTIDE SEQUENCE</scope>
    <source>
        <strain evidence="2">Race5_Kim</strain>
    </source>
</reference>
<dbReference type="EMBL" id="CP090166">
    <property type="protein sequence ID" value="UJO16208.1"/>
    <property type="molecule type" value="Genomic_DNA"/>
</dbReference>
<dbReference type="OrthoDB" id="3792500at2759"/>
<reference evidence="2" key="1">
    <citation type="submission" date="2021-12" db="EMBL/GenBank/DDBJ databases">
        <authorList>
            <person name="Zaccaron A."/>
            <person name="Stergiopoulos I."/>
        </authorList>
    </citation>
    <scope>NUCLEOTIDE SEQUENCE</scope>
    <source>
        <strain evidence="2">Race5_Kim</strain>
    </source>
</reference>
<gene>
    <name evidence="2" type="ORF">CLAFUR5_04139</name>
</gene>
<evidence type="ECO:0000313" key="3">
    <source>
        <dbReference type="Proteomes" id="UP000756132"/>
    </source>
</evidence>
<dbReference type="InterPro" id="IPR006640">
    <property type="entry name" value="SprT-like_domain"/>
</dbReference>
<dbReference type="Pfam" id="PF10263">
    <property type="entry name" value="SprT-like"/>
    <property type="match status" value="1"/>
</dbReference>
<feature type="domain" description="SprT-like" evidence="1">
    <location>
        <begin position="85"/>
        <end position="164"/>
    </location>
</feature>
<evidence type="ECO:0000313" key="2">
    <source>
        <dbReference type="EMBL" id="UJO16208.1"/>
    </source>
</evidence>
<name>A0A9Q8LGI8_PASFU</name>
<protein>
    <recommendedName>
        <fullName evidence="1">SprT-like domain-containing protein</fullName>
    </recommendedName>
</protein>
<evidence type="ECO:0000259" key="1">
    <source>
        <dbReference type="Pfam" id="PF10263"/>
    </source>
</evidence>
<accession>A0A9Q8LGI8</accession>
<sequence length="228" mass="25755">MARLLQKIKNIKKTLSTPRHPPPPPFTLHSHDAAALIEQHLAWLELPARQWDPRRAAALNSLGAWLRQHEWLDAIGSVPSIDSMEELFEIFDDLFFASSLRDNYIFRWMNGGRHCAGLTFTPPGSPMTTIAVNWFLVRWGSFGTIECIVSVLLHEMCHAYMLVWGCMGKKSGCSRWACQKGSERYVKEIGMGGHGDAWQRLALTVELLAGDMGLVVDLLVEKTVRLDR</sequence>
<proteinExistence type="predicted"/>
<dbReference type="GO" id="GO:0006950">
    <property type="term" value="P:response to stress"/>
    <property type="evidence" value="ECO:0007669"/>
    <property type="project" value="UniProtKB-ARBA"/>
</dbReference>
<dbReference type="Proteomes" id="UP000756132">
    <property type="component" value="Chromosome 4"/>
</dbReference>
<keyword evidence="3" id="KW-1185">Reference proteome</keyword>
<dbReference type="KEGG" id="ffu:CLAFUR5_04139"/>